<protein>
    <submittedName>
        <fullName evidence="1">Uncharacterized protein</fullName>
    </submittedName>
</protein>
<dbReference type="KEGG" id="elm:ELI_2011"/>
<sequence length="42" mass="4823">MHLSWLPKIGIFKIILLLFSDAAPQFEIVVYGQGGPVRRPQW</sequence>
<keyword evidence="2" id="KW-1185">Reference proteome</keyword>
<evidence type="ECO:0000313" key="2">
    <source>
        <dbReference type="Proteomes" id="UP000006873"/>
    </source>
</evidence>
<reference key="1">
    <citation type="submission" date="2010-09" db="EMBL/GenBank/DDBJ databases">
        <authorList>
            <person name="Roh H."/>
            <person name="Ko H.-J."/>
            <person name="Kim D."/>
            <person name="Choi D.G."/>
            <person name="Park S."/>
            <person name="Kim S."/>
            <person name="Kim K.H."/>
            <person name="Chang I.S."/>
            <person name="Choi I.-G."/>
        </authorList>
    </citation>
    <scope>NUCLEOTIDE SEQUENCE</scope>
    <source>
        <strain>KIST612</strain>
    </source>
</reference>
<evidence type="ECO:0000313" key="1">
    <source>
        <dbReference type="EMBL" id="ADO36994.1"/>
    </source>
</evidence>
<accession>E3GDR4</accession>
<organism evidence="1 2">
    <name type="scientific">Eubacterium callanderi</name>
    <dbReference type="NCBI Taxonomy" id="53442"/>
    <lineage>
        <taxon>Bacteria</taxon>
        <taxon>Bacillati</taxon>
        <taxon>Bacillota</taxon>
        <taxon>Clostridia</taxon>
        <taxon>Eubacteriales</taxon>
        <taxon>Eubacteriaceae</taxon>
        <taxon>Eubacterium</taxon>
    </lineage>
</organism>
<dbReference type="AlphaFoldDB" id="E3GDR4"/>
<name>E3GDR4_9FIRM</name>
<dbReference type="HOGENOM" id="CLU_3251673_0_0_9"/>
<reference evidence="1 2" key="2">
    <citation type="journal article" date="2011" name="J. Bacteriol.">
        <title>Complete genome sequence of a carbon monoxide-utilizing acetogen, Eubacterium limosum KIST612.</title>
        <authorList>
            <person name="Roh H."/>
            <person name="Ko H.J."/>
            <person name="Kim D."/>
            <person name="Choi D.G."/>
            <person name="Park S."/>
            <person name="Kim S."/>
            <person name="Chang I.S."/>
            <person name="Choi I.G."/>
        </authorList>
    </citation>
    <scope>NUCLEOTIDE SEQUENCE [LARGE SCALE GENOMIC DNA]</scope>
    <source>
        <strain evidence="1 2">KIST612</strain>
    </source>
</reference>
<dbReference type="EMBL" id="CP002273">
    <property type="protein sequence ID" value="ADO36994.1"/>
    <property type="molecule type" value="Genomic_DNA"/>
</dbReference>
<dbReference type="Proteomes" id="UP000006873">
    <property type="component" value="Chromosome"/>
</dbReference>
<gene>
    <name evidence="1" type="ordered locus">ELI_2011</name>
</gene>
<proteinExistence type="predicted"/>